<keyword evidence="3 7" id="KW-1133">Transmembrane helix</keyword>
<comment type="similarity">
    <text evidence="6">Belongs to the methyl-accepting chemotaxis (MCP) protein family.</text>
</comment>
<evidence type="ECO:0000313" key="10">
    <source>
        <dbReference type="EMBL" id="VAW97273.1"/>
    </source>
</evidence>
<feature type="domain" description="Methyl-accepting transducer" evidence="8">
    <location>
        <begin position="400"/>
        <end position="636"/>
    </location>
</feature>
<keyword evidence="5" id="KW-0807">Transducer</keyword>
<dbReference type="CDD" id="cd11386">
    <property type="entry name" value="MCP_signal"/>
    <property type="match status" value="1"/>
</dbReference>
<accession>A0A3B1AB67</accession>
<dbReference type="FunFam" id="1.10.287.950:FF:000001">
    <property type="entry name" value="Methyl-accepting chemotaxis sensory transducer"/>
    <property type="match status" value="1"/>
</dbReference>
<evidence type="ECO:0000256" key="2">
    <source>
        <dbReference type="ARBA" id="ARBA00022692"/>
    </source>
</evidence>
<dbReference type="PROSITE" id="PS50111">
    <property type="entry name" value="CHEMOTAXIS_TRANSDUC_2"/>
    <property type="match status" value="1"/>
</dbReference>
<dbReference type="EMBL" id="UOFU01000116">
    <property type="protein sequence ID" value="VAW97273.1"/>
    <property type="molecule type" value="Genomic_DNA"/>
</dbReference>
<evidence type="ECO:0000256" key="6">
    <source>
        <dbReference type="ARBA" id="ARBA00029447"/>
    </source>
</evidence>
<dbReference type="PANTHER" id="PTHR32089:SF119">
    <property type="entry name" value="METHYL-ACCEPTING CHEMOTAXIS PROTEIN CTPL"/>
    <property type="match status" value="1"/>
</dbReference>
<proteinExistence type="inferred from homology"/>
<dbReference type="InterPro" id="IPR003660">
    <property type="entry name" value="HAMP_dom"/>
</dbReference>
<evidence type="ECO:0000259" key="9">
    <source>
        <dbReference type="PROSITE" id="PS50885"/>
    </source>
</evidence>
<keyword evidence="2 7" id="KW-0812">Transmembrane</keyword>
<feature type="transmembrane region" description="Helical" evidence="7">
    <location>
        <begin position="304"/>
        <end position="326"/>
    </location>
</feature>
<protein>
    <submittedName>
        <fullName evidence="10">Type IV pilus biogenesis protein PilJ</fullName>
    </submittedName>
</protein>
<dbReference type="GO" id="GO:0007165">
    <property type="term" value="P:signal transduction"/>
    <property type="evidence" value="ECO:0007669"/>
    <property type="project" value="UniProtKB-KW"/>
</dbReference>
<evidence type="ECO:0000256" key="5">
    <source>
        <dbReference type="ARBA" id="ARBA00023224"/>
    </source>
</evidence>
<dbReference type="Pfam" id="PF13675">
    <property type="entry name" value="PilJ"/>
    <property type="match status" value="1"/>
</dbReference>
<name>A0A3B1AB67_9ZZZZ</name>
<feature type="transmembrane region" description="Helical" evidence="7">
    <location>
        <begin position="15"/>
        <end position="36"/>
    </location>
</feature>
<dbReference type="InterPro" id="IPR004089">
    <property type="entry name" value="MCPsignal_dom"/>
</dbReference>
<dbReference type="Gene3D" id="1.10.287.950">
    <property type="entry name" value="Methyl-accepting chemotaxis protein"/>
    <property type="match status" value="1"/>
</dbReference>
<feature type="domain" description="HAMP" evidence="9">
    <location>
        <begin position="344"/>
        <end position="395"/>
    </location>
</feature>
<dbReference type="PROSITE" id="PS50885">
    <property type="entry name" value="HAMP"/>
    <property type="match status" value="1"/>
</dbReference>
<sequence>MRQASNTKFAFDRGLMSIGILLLLFFLAAVASFIYIEKQAAYDKEYISLSGEERVLSQSIVKNAAESASATNVAAFTLLRQNREDFAGNLQILRKGNPQTGLPPSPANVEDSLAAVESLWTTIGSNADVILQAEGTIRMLSEFVGAINDTMPSLLALSDEVVSTMIESGATASQVYIASRQLMLVPRIAVNANRILAGGADAAASAERFGRDAALFGRVLDAMLNGNRKMNIKRVRDPDARDKLAEVADAFETVHELVGRILEQTPTLFEAQQASGSLVEQSETLLAGTTDLMQAYTSLGDTRAINATTGSLLGAVALLLLIVLGFKIVGDTRNRLAETAAQNRRNQDAIMRLLDEIGDLANGDLTAQATVTEDITGAIADAINYTIDQLRRLVFTINETTVQVSSAAQETQATAMHLAEASDHQAEQITAASAAINQMAISIDTVSSNANASSDVAGTSLDIAKKGATAVQDTIRGMDTIREQIQETSKRIKRLGESSQEIGDMVELINDIADQTNILALNAAIQAAMAGESGRGFAVVADEVQRLAEKSTDATKQIEALVKTIQSDTNEAVASMEQSTTQVVEGANLAVNAGEALGEIETVSKELAELTQSISESARQQAIAASSISESMNVIQEVTTQTSAGTNETSASIGNLADLSNELRKSVAGFKLPG</sequence>
<keyword evidence="4 7" id="KW-0472">Membrane</keyword>
<evidence type="ECO:0000256" key="3">
    <source>
        <dbReference type="ARBA" id="ARBA00022989"/>
    </source>
</evidence>
<organism evidence="10">
    <name type="scientific">hydrothermal vent metagenome</name>
    <dbReference type="NCBI Taxonomy" id="652676"/>
    <lineage>
        <taxon>unclassified sequences</taxon>
        <taxon>metagenomes</taxon>
        <taxon>ecological metagenomes</taxon>
    </lineage>
</organism>
<reference evidence="10" key="1">
    <citation type="submission" date="2018-06" db="EMBL/GenBank/DDBJ databases">
        <authorList>
            <person name="Zhirakovskaya E."/>
        </authorList>
    </citation>
    <scope>NUCLEOTIDE SEQUENCE</scope>
</reference>
<dbReference type="SMART" id="SM00283">
    <property type="entry name" value="MA"/>
    <property type="match status" value="1"/>
</dbReference>
<gene>
    <name evidence="10" type="ORF">MNBD_GAMMA20-2052</name>
</gene>
<dbReference type="GO" id="GO:0016020">
    <property type="term" value="C:membrane"/>
    <property type="evidence" value="ECO:0007669"/>
    <property type="project" value="UniProtKB-SubCell"/>
</dbReference>
<dbReference type="SUPFAM" id="SSF58104">
    <property type="entry name" value="Methyl-accepting chemotaxis protein (MCP) signaling domain"/>
    <property type="match status" value="1"/>
</dbReference>
<evidence type="ECO:0000256" key="7">
    <source>
        <dbReference type="SAM" id="Phobius"/>
    </source>
</evidence>
<evidence type="ECO:0000256" key="4">
    <source>
        <dbReference type="ARBA" id="ARBA00023136"/>
    </source>
</evidence>
<evidence type="ECO:0000256" key="1">
    <source>
        <dbReference type="ARBA" id="ARBA00004141"/>
    </source>
</evidence>
<comment type="subcellular location">
    <subcellularLocation>
        <location evidence="1">Membrane</location>
        <topology evidence="1">Multi-pass membrane protein</topology>
    </subcellularLocation>
</comment>
<dbReference type="PANTHER" id="PTHR32089">
    <property type="entry name" value="METHYL-ACCEPTING CHEMOTAXIS PROTEIN MCPB"/>
    <property type="match status" value="1"/>
</dbReference>
<evidence type="ECO:0000259" key="8">
    <source>
        <dbReference type="PROSITE" id="PS50111"/>
    </source>
</evidence>
<dbReference type="InterPro" id="IPR029095">
    <property type="entry name" value="NarX-like_N"/>
</dbReference>
<dbReference type="Pfam" id="PF00015">
    <property type="entry name" value="MCPsignal"/>
    <property type="match status" value="1"/>
</dbReference>
<dbReference type="AlphaFoldDB" id="A0A3B1AB67"/>